<evidence type="ECO:0000313" key="3">
    <source>
        <dbReference type="EMBL" id="EEB34334.1"/>
    </source>
</evidence>
<sequence>MTLLDYYKSRFGEAVKRQGGAWNGPCPLCGGEPGKSDRFMIWPDRAENLGEVCAQNGLKGIWSCRQCGASGDTIAYLTKVEGMDFKTALAELGIEGRRPSFRRRRAPAEPRRESSRWEPQQWPEPTEPWCEYAGKLLAEAEAVIWEEPTALAWLAKRGISEEAVRAYRIGYLRAESGRFPGRFRARAALGLPPRKGDDGREHTRIFIPRGIVIPTLGADGRVLNLRIRRHKQDLRERSPKYLELEGSCKAPLLLSSSRPAPLAAYFVTEAELDAILIHYATGGVVGALAVRTNRGKPDVHAHERLRQAVRIGIALDYDGPGADGVEFWERHYPASLRWPTPEGKDPGDAFRLGVDIREWVGSCLPDSIALPESMEPHRSSIAQDGGPEQHDEDDGQVDTSVAGQMNVGGGVAPGSCPEPEGKSPSQRTRSGCVEGFTNFIWADASMFSAAVLRQLRAALPPGMELELVPAAVCRCWLQWRRLPVVYARYRREWLWDGAFRLANPGVCDDFEGKVASSPEIMQWLHDHWAEEVTTENLFDLWGITNGSDATE</sequence>
<dbReference type="OrthoDB" id="8967890at2"/>
<gene>
    <name evidence="3" type="ORF">DESPIG_00719</name>
</gene>
<dbReference type="SUPFAM" id="SSF56731">
    <property type="entry name" value="DNA primase core"/>
    <property type="match status" value="1"/>
</dbReference>
<reference evidence="3 4" key="1">
    <citation type="submission" date="2008-10" db="EMBL/GenBank/DDBJ databases">
        <title>Draft genome sequence of Desulvovibrio piger (ATCC 29098).</title>
        <authorList>
            <person name="Sudarsanam P."/>
            <person name="Ley R."/>
            <person name="Guruge J."/>
            <person name="Turnbaugh P.J."/>
            <person name="Mahowald M."/>
            <person name="Liep D."/>
            <person name="Gordon J."/>
        </authorList>
    </citation>
    <scope>NUCLEOTIDE SEQUENCE [LARGE SCALE GENOMIC DNA]</scope>
    <source>
        <strain evidence="3 4">ATCC 29098</strain>
    </source>
</reference>
<dbReference type="eggNOG" id="COG0358">
    <property type="taxonomic scope" value="Bacteria"/>
</dbReference>
<organism evidence="3 4">
    <name type="scientific">Desulfovibrio piger ATCC 29098</name>
    <dbReference type="NCBI Taxonomy" id="411464"/>
    <lineage>
        <taxon>Bacteria</taxon>
        <taxon>Pseudomonadati</taxon>
        <taxon>Thermodesulfobacteriota</taxon>
        <taxon>Desulfovibrionia</taxon>
        <taxon>Desulfovibrionales</taxon>
        <taxon>Desulfovibrionaceae</taxon>
        <taxon>Desulfovibrio</taxon>
    </lineage>
</organism>
<dbReference type="InterPro" id="IPR013237">
    <property type="entry name" value="Phage_T7_Gp4_N"/>
</dbReference>
<name>B6WRM8_9BACT</name>
<dbReference type="InterPro" id="IPR036977">
    <property type="entry name" value="DNA_primase_Znf_CHC2"/>
</dbReference>
<reference evidence="3 4" key="2">
    <citation type="submission" date="2008-10" db="EMBL/GenBank/DDBJ databases">
        <authorList>
            <person name="Fulton L."/>
            <person name="Clifton S."/>
            <person name="Fulton B."/>
            <person name="Xu J."/>
            <person name="Minx P."/>
            <person name="Pepin K.H."/>
            <person name="Johnson M."/>
            <person name="Bhonagiri V."/>
            <person name="Nash W.E."/>
            <person name="Mardis E.R."/>
            <person name="Wilson R.K."/>
        </authorList>
    </citation>
    <scope>NUCLEOTIDE SEQUENCE [LARGE SCALE GENOMIC DNA]</scope>
    <source>
        <strain evidence="3 4">ATCC 29098</strain>
    </source>
</reference>
<feature type="domain" description="DNA primase/helicase Gp4 N-terminal Bacteriophage T7-like" evidence="2">
    <location>
        <begin position="21"/>
        <end position="74"/>
    </location>
</feature>
<dbReference type="GO" id="GO:0004386">
    <property type="term" value="F:helicase activity"/>
    <property type="evidence" value="ECO:0007669"/>
    <property type="project" value="InterPro"/>
</dbReference>
<dbReference type="GO" id="GO:0006260">
    <property type="term" value="P:DNA replication"/>
    <property type="evidence" value="ECO:0007669"/>
    <property type="project" value="InterPro"/>
</dbReference>
<dbReference type="HOGENOM" id="CLU_034077_0_0_7"/>
<evidence type="ECO:0000313" key="4">
    <source>
        <dbReference type="Proteomes" id="UP000003676"/>
    </source>
</evidence>
<feature type="region of interest" description="Disordered" evidence="1">
    <location>
        <begin position="101"/>
        <end position="124"/>
    </location>
</feature>
<dbReference type="Pfam" id="PF08273">
    <property type="entry name" value="Zn_Ribbon_Prim"/>
    <property type="match status" value="1"/>
</dbReference>
<protein>
    <recommendedName>
        <fullName evidence="2">DNA primase/helicase Gp4 N-terminal Bacteriophage T7-like domain-containing protein</fullName>
    </recommendedName>
</protein>
<dbReference type="RefSeq" id="WP_006004820.1">
    <property type="nucleotide sequence ID" value="NZ_DS996354.1"/>
</dbReference>
<dbReference type="Gene3D" id="3.90.580.10">
    <property type="entry name" value="Zinc finger, CHC2-type domain"/>
    <property type="match status" value="1"/>
</dbReference>
<proteinExistence type="predicted"/>
<dbReference type="Proteomes" id="UP000003676">
    <property type="component" value="Unassembled WGS sequence"/>
</dbReference>
<dbReference type="SMART" id="SM00778">
    <property type="entry name" value="Prim_Zn_Ribbon"/>
    <property type="match status" value="1"/>
</dbReference>
<comment type="caution">
    <text evidence="3">The sequence shown here is derived from an EMBL/GenBank/DDBJ whole genome shotgun (WGS) entry which is preliminary data.</text>
</comment>
<dbReference type="SUPFAM" id="SSF57783">
    <property type="entry name" value="Zinc beta-ribbon"/>
    <property type="match status" value="1"/>
</dbReference>
<feature type="region of interest" description="Disordered" evidence="1">
    <location>
        <begin position="370"/>
        <end position="429"/>
    </location>
</feature>
<accession>B6WRM8</accession>
<dbReference type="AlphaFoldDB" id="B6WRM8"/>
<feature type="compositionally biased region" description="Basic and acidic residues" evidence="1">
    <location>
        <begin position="106"/>
        <end position="116"/>
    </location>
</feature>
<dbReference type="GO" id="GO:0008270">
    <property type="term" value="F:zinc ion binding"/>
    <property type="evidence" value="ECO:0007669"/>
    <property type="project" value="InterPro"/>
</dbReference>
<dbReference type="GO" id="GO:0003677">
    <property type="term" value="F:DNA binding"/>
    <property type="evidence" value="ECO:0007669"/>
    <property type="project" value="InterPro"/>
</dbReference>
<dbReference type="EMBL" id="ABXU01000024">
    <property type="protein sequence ID" value="EEB34334.1"/>
    <property type="molecule type" value="Genomic_DNA"/>
</dbReference>
<evidence type="ECO:0000256" key="1">
    <source>
        <dbReference type="SAM" id="MobiDB-lite"/>
    </source>
</evidence>
<evidence type="ECO:0000259" key="2">
    <source>
        <dbReference type="SMART" id="SM00778"/>
    </source>
</evidence>